<organism evidence="2 3">
    <name type="scientific">Chloropsis cyanopogon</name>
    <dbReference type="NCBI Taxonomy" id="1218682"/>
    <lineage>
        <taxon>Eukaryota</taxon>
        <taxon>Metazoa</taxon>
        <taxon>Chordata</taxon>
        <taxon>Craniata</taxon>
        <taxon>Vertebrata</taxon>
        <taxon>Euteleostomi</taxon>
        <taxon>Archelosauria</taxon>
        <taxon>Archosauria</taxon>
        <taxon>Dinosauria</taxon>
        <taxon>Saurischia</taxon>
        <taxon>Theropoda</taxon>
        <taxon>Coelurosauria</taxon>
        <taxon>Aves</taxon>
        <taxon>Neognathae</taxon>
        <taxon>Neoaves</taxon>
        <taxon>Telluraves</taxon>
        <taxon>Australaves</taxon>
        <taxon>Passeriformes</taxon>
        <taxon>Corvoidea</taxon>
        <taxon>Irenidae</taxon>
        <taxon>Chloropsis</taxon>
    </lineage>
</organism>
<dbReference type="Proteomes" id="UP000614263">
    <property type="component" value="Unassembled WGS sequence"/>
</dbReference>
<dbReference type="SUPFAM" id="SSF53067">
    <property type="entry name" value="Actin-like ATPase domain"/>
    <property type="match status" value="1"/>
</dbReference>
<reference evidence="2" key="1">
    <citation type="submission" date="2019-10" db="EMBL/GenBank/DDBJ databases">
        <title>Bird 10,000 Genomes (B10K) Project - Family phase.</title>
        <authorList>
            <person name="Zhang G."/>
        </authorList>
    </citation>
    <scope>NUCLEOTIDE SEQUENCE</scope>
    <source>
        <strain evidence="2">B10K-DU-002-57</strain>
        <tissue evidence="2">Muscle</tissue>
    </source>
</reference>
<protein>
    <submittedName>
        <fullName evidence="2">ACL10 protein</fullName>
    </submittedName>
</protein>
<comment type="similarity">
    <text evidence="1">Belongs to the actin family.</text>
</comment>
<feature type="non-terminal residue" evidence="2">
    <location>
        <position position="1"/>
    </location>
</feature>
<dbReference type="Pfam" id="PF00022">
    <property type="entry name" value="Actin"/>
    <property type="match status" value="1"/>
</dbReference>
<evidence type="ECO:0000313" key="3">
    <source>
        <dbReference type="Proteomes" id="UP000614263"/>
    </source>
</evidence>
<sequence length="242" mass="26434">VANTGFLSLCAHGRVTGLAVEAGAAVSHVTPVCEGQTLRKGTRQLGVAGDHLSRHLHRLLLESPTEASAPWALTKKVLTQLKEQCCYVTLDYEGDLQEKECHPPARFQTPDGRWITLGKERFCCPEPLFRPELLRLSCPGLHQLAAQSLRTLPQPARTHVLGNIVLSGGSSMFPGFPERMCLELNSLFQGAGVHIEVLANPKRGTAAWAGGSMAASLTSFQHTWMTKGEYQEHGAQYVHTKF</sequence>
<feature type="non-terminal residue" evidence="2">
    <location>
        <position position="242"/>
    </location>
</feature>
<name>A0A852B3J6_9CORV</name>
<dbReference type="SMART" id="SM00268">
    <property type="entry name" value="ACTIN"/>
    <property type="match status" value="1"/>
</dbReference>
<accession>A0A852B3J6</accession>
<keyword evidence="3" id="KW-1185">Reference proteome</keyword>
<dbReference type="InterPro" id="IPR004000">
    <property type="entry name" value="Actin"/>
</dbReference>
<dbReference type="Gene3D" id="3.30.420.40">
    <property type="match status" value="2"/>
</dbReference>
<dbReference type="PANTHER" id="PTHR11937">
    <property type="entry name" value="ACTIN"/>
    <property type="match status" value="1"/>
</dbReference>
<dbReference type="EMBL" id="WEZZ01019222">
    <property type="protein sequence ID" value="NXP62805.1"/>
    <property type="molecule type" value="Genomic_DNA"/>
</dbReference>
<dbReference type="Gene3D" id="3.90.640.10">
    <property type="entry name" value="Actin, Chain A, domain 4"/>
    <property type="match status" value="1"/>
</dbReference>
<gene>
    <name evidence="2" type="primary">Actl10</name>
    <name evidence="2" type="ORF">CHLCYA_R07109</name>
</gene>
<evidence type="ECO:0000256" key="1">
    <source>
        <dbReference type="RuleBase" id="RU000487"/>
    </source>
</evidence>
<dbReference type="InterPro" id="IPR043129">
    <property type="entry name" value="ATPase_NBD"/>
</dbReference>
<evidence type="ECO:0000313" key="2">
    <source>
        <dbReference type="EMBL" id="NXP62805.1"/>
    </source>
</evidence>
<comment type="caution">
    <text evidence="2">The sequence shown here is derived from an EMBL/GenBank/DDBJ whole genome shotgun (WGS) entry which is preliminary data.</text>
</comment>
<proteinExistence type="inferred from homology"/>
<dbReference type="AlphaFoldDB" id="A0A852B3J6"/>